<name>A0AAJ3CFT1_XANCA</name>
<keyword evidence="1" id="KW-0472">Membrane</keyword>
<organism evidence="2 3">
    <name type="scientific">Xanthomonas campestris pv. papavericola</name>
    <dbReference type="NCBI Taxonomy" id="487881"/>
    <lineage>
        <taxon>Bacteria</taxon>
        <taxon>Pseudomonadati</taxon>
        <taxon>Pseudomonadota</taxon>
        <taxon>Gammaproteobacteria</taxon>
        <taxon>Lysobacterales</taxon>
        <taxon>Lysobacteraceae</taxon>
        <taxon>Xanthomonas</taxon>
    </lineage>
</organism>
<feature type="transmembrane region" description="Helical" evidence="1">
    <location>
        <begin position="52"/>
        <end position="75"/>
    </location>
</feature>
<dbReference type="EMBL" id="JAJFNJ020000007">
    <property type="protein sequence ID" value="MEC3890764.1"/>
    <property type="molecule type" value="Genomic_DNA"/>
</dbReference>
<reference evidence="2" key="1">
    <citation type="submission" date="2021-10" db="EMBL/GenBank/DDBJ databases">
        <authorList>
            <person name="Hussein R."/>
            <person name="Harrison J."/>
            <person name="Studholme D.J."/>
            <person name="Vicente J."/>
            <person name="Grant M."/>
        </authorList>
    </citation>
    <scope>NUCLEOTIDE SEQUENCE</scope>
    <source>
        <strain evidence="2">NCPPB 2970</strain>
    </source>
</reference>
<dbReference type="Proteomes" id="UP001297361">
    <property type="component" value="Unassembled WGS sequence"/>
</dbReference>
<protein>
    <submittedName>
        <fullName evidence="2">Uncharacterized protein</fullName>
    </submittedName>
</protein>
<dbReference type="AlphaFoldDB" id="A0AAJ3CFT1"/>
<sequence length="162" mass="17583">MRAEARTHRPHLSDIVLLVPVSVLGMCIPFGLLDVVFRLFDPMYGGPALQRWASAAAEITFGSMAFFGLVCAWVVTTSSDATLRAHRRRSWIVAFGLLVGIGVAVHLLANWLLSGHARLGVFLLVASVVLAVAPMLVAARHLPRMLHALQPAEMLKGCRHGQ</sequence>
<proteinExistence type="predicted"/>
<comment type="caution">
    <text evidence="2">The sequence shown here is derived from an EMBL/GenBank/DDBJ whole genome shotgun (WGS) entry which is preliminary data.</text>
</comment>
<keyword evidence="1" id="KW-1133">Transmembrane helix</keyword>
<evidence type="ECO:0000313" key="3">
    <source>
        <dbReference type="Proteomes" id="UP001297361"/>
    </source>
</evidence>
<reference evidence="2" key="2">
    <citation type="submission" date="2024-01" db="EMBL/GenBank/DDBJ databases">
        <title>Long-read genome sequencing of X. campestris pv. papavericola.</title>
        <authorList>
            <person name="Hussain R.M.F."/>
            <person name="Greer S."/>
            <person name="Harrison J."/>
            <person name="Grant M."/>
            <person name="Vicente J."/>
            <person name="Studholme D.J."/>
        </authorList>
    </citation>
    <scope>NUCLEOTIDE SEQUENCE</scope>
    <source>
        <strain evidence="2">NCPPB 2970</strain>
    </source>
</reference>
<feature type="transmembrane region" description="Helical" evidence="1">
    <location>
        <begin position="119"/>
        <end position="139"/>
    </location>
</feature>
<keyword evidence="1" id="KW-0812">Transmembrane</keyword>
<feature type="transmembrane region" description="Helical" evidence="1">
    <location>
        <begin position="91"/>
        <end position="113"/>
    </location>
</feature>
<evidence type="ECO:0000313" key="2">
    <source>
        <dbReference type="EMBL" id="MEC3890764.1"/>
    </source>
</evidence>
<gene>
    <name evidence="2" type="ORF">LLE72_024145</name>
</gene>
<feature type="transmembrane region" description="Helical" evidence="1">
    <location>
        <begin position="12"/>
        <end position="32"/>
    </location>
</feature>
<evidence type="ECO:0000256" key="1">
    <source>
        <dbReference type="SAM" id="Phobius"/>
    </source>
</evidence>
<accession>A0AAJ3CFT1</accession>
<dbReference type="RefSeq" id="WP_228426892.1">
    <property type="nucleotide sequence ID" value="NZ_JAJFNJ020000007.1"/>
</dbReference>